<dbReference type="Proteomes" id="UP001526426">
    <property type="component" value="Unassembled WGS sequence"/>
</dbReference>
<comment type="caution">
    <text evidence="1">The sequence shown here is derived from an EMBL/GenBank/DDBJ whole genome shotgun (WGS) entry which is preliminary data.</text>
</comment>
<evidence type="ECO:0000313" key="1">
    <source>
        <dbReference type="EMBL" id="MCW6035602.1"/>
    </source>
</evidence>
<organism evidence="1 2">
    <name type="scientific">Spirulina subsalsa FACHB-351</name>
    <dbReference type="NCBI Taxonomy" id="234711"/>
    <lineage>
        <taxon>Bacteria</taxon>
        <taxon>Bacillati</taxon>
        <taxon>Cyanobacteriota</taxon>
        <taxon>Cyanophyceae</taxon>
        <taxon>Spirulinales</taxon>
        <taxon>Spirulinaceae</taxon>
        <taxon>Spirulina</taxon>
    </lineage>
</organism>
<accession>A0ABT3L265</accession>
<keyword evidence="2" id="KW-1185">Reference proteome</keyword>
<protein>
    <submittedName>
        <fullName evidence="1">DUF1818 family protein</fullName>
    </submittedName>
</protein>
<dbReference type="Pfam" id="PF08848">
    <property type="entry name" value="DUF1818"/>
    <property type="match status" value="1"/>
</dbReference>
<gene>
    <name evidence="1" type="ORF">K4A83_04860</name>
</gene>
<proteinExistence type="predicted"/>
<dbReference type="SUPFAM" id="SSF54447">
    <property type="entry name" value="ssDNA-binding transcriptional regulator domain"/>
    <property type="match status" value="1"/>
</dbReference>
<dbReference type="Gene3D" id="2.30.31.10">
    <property type="entry name" value="Transcriptional Coactivator Pc4, Chain A"/>
    <property type="match status" value="1"/>
</dbReference>
<name>A0ABT3L265_9CYAN</name>
<evidence type="ECO:0000313" key="2">
    <source>
        <dbReference type="Proteomes" id="UP001526426"/>
    </source>
</evidence>
<dbReference type="EMBL" id="JAIHOM010000016">
    <property type="protein sequence ID" value="MCW6035602.1"/>
    <property type="molecule type" value="Genomic_DNA"/>
</dbReference>
<dbReference type="InterPro" id="IPR009044">
    <property type="entry name" value="ssDNA-bd_transcriptional_reg"/>
</dbReference>
<reference evidence="1 2" key="1">
    <citation type="submission" date="2021-08" db="EMBL/GenBank/DDBJ databases">
        <title>Draft genome sequence of Spirulina subsalsa with high tolerance to salinity and hype-accumulation of phycocyanin.</title>
        <authorList>
            <person name="Pei H."/>
            <person name="Jiang L."/>
        </authorList>
    </citation>
    <scope>NUCLEOTIDE SEQUENCE [LARGE SCALE GENOMIC DNA]</scope>
    <source>
        <strain evidence="1 2">FACHB-351</strain>
    </source>
</reference>
<dbReference type="InterPro" id="IPR014947">
    <property type="entry name" value="DUF1818"/>
</dbReference>
<sequence length="97" mass="10752">MVGGDNWAFELTEAEYQAFCRLVAQLAATMTQMAEELMEEERISCEAESEGIWVGVEGFPLAYDLRLIVSGDRQCEGNWSPDAVPAMVQALSSLQIF</sequence>